<comment type="caution">
    <text evidence="1">The sequence shown here is derived from an EMBL/GenBank/DDBJ whole genome shotgun (WGS) entry which is preliminary data.</text>
</comment>
<sequence length="131" mass="13274">PSHVTVRAVLQAVDPAALSAAFRAWATARLPDGEVLAVDAKAVRSTVSGHGAAQQDFVALVSAYGVRSGLVASATAYRNGETSEIAAAQDLIADLAAALDLTDTTVTLDALHCSKKRSARSATPVATGSSN</sequence>
<gene>
    <name evidence="1" type="ORF">RM540_16300</name>
</gene>
<proteinExistence type="predicted"/>
<evidence type="ECO:0000313" key="1">
    <source>
        <dbReference type="EMBL" id="MDT0633313.1"/>
    </source>
</evidence>
<evidence type="ECO:0000313" key="2">
    <source>
        <dbReference type="Proteomes" id="UP001267426"/>
    </source>
</evidence>
<dbReference type="InterPro" id="IPR047647">
    <property type="entry name" value="ISAs1_transpos"/>
</dbReference>
<keyword evidence="2" id="KW-1185">Reference proteome</keyword>
<reference evidence="1 2" key="1">
    <citation type="submission" date="2023-09" db="EMBL/GenBank/DDBJ databases">
        <authorList>
            <person name="Rey-Velasco X."/>
        </authorList>
    </citation>
    <scope>NUCLEOTIDE SEQUENCE [LARGE SCALE GENOMIC DNA]</scope>
    <source>
        <strain evidence="1 2">F394</strain>
    </source>
</reference>
<feature type="non-terminal residue" evidence="1">
    <location>
        <position position="1"/>
    </location>
</feature>
<dbReference type="Proteomes" id="UP001267426">
    <property type="component" value="Unassembled WGS sequence"/>
</dbReference>
<dbReference type="EMBL" id="JAVRHT010000091">
    <property type="protein sequence ID" value="MDT0633313.1"/>
    <property type="molecule type" value="Genomic_DNA"/>
</dbReference>
<dbReference type="NCBIfam" id="NF033564">
    <property type="entry name" value="transpos_ISAs1"/>
    <property type="match status" value="1"/>
</dbReference>
<accession>A0ABU3BVJ8</accession>
<name>A0ABU3BVJ8_9BACT</name>
<organism evidence="1 2">
    <name type="scientific">Rubrivirga litoralis</name>
    <dbReference type="NCBI Taxonomy" id="3075598"/>
    <lineage>
        <taxon>Bacteria</taxon>
        <taxon>Pseudomonadati</taxon>
        <taxon>Rhodothermota</taxon>
        <taxon>Rhodothermia</taxon>
        <taxon>Rhodothermales</taxon>
        <taxon>Rubricoccaceae</taxon>
        <taxon>Rubrivirga</taxon>
    </lineage>
</organism>
<protein>
    <submittedName>
        <fullName evidence="1">ISAs1 family transposase</fullName>
    </submittedName>
</protein>